<evidence type="ECO:0000256" key="2">
    <source>
        <dbReference type="ARBA" id="ARBA00009387"/>
    </source>
</evidence>
<feature type="region of interest" description="Disordered" evidence="3">
    <location>
        <begin position="252"/>
        <end position="291"/>
    </location>
</feature>
<dbReference type="GO" id="GO:0016829">
    <property type="term" value="F:lyase activity"/>
    <property type="evidence" value="ECO:0007669"/>
    <property type="project" value="UniProtKB-KW"/>
</dbReference>
<dbReference type="CDD" id="cd00254">
    <property type="entry name" value="LT-like"/>
    <property type="match status" value="1"/>
</dbReference>
<dbReference type="KEGG" id="ksc:CD178_02780"/>
<keyword evidence="6" id="KW-1185">Reference proteome</keyword>
<dbReference type="OrthoDB" id="9801695at2"/>
<comment type="similarity">
    <text evidence="1">Belongs to the transglycosylase Slt family.</text>
</comment>
<name>A0A347WF83_9PROT</name>
<sequence length="391" mass="40256">MAVGTDAIARCRFGLSVALTLAMAACTTAPQTVRGPLATAGQRIYHAPGTADDPWGPYIQEAATRFSVPDSWIRAVMQQESGGKEYLGGQLTTSDAGAMGLMQLMPETYADMQAQYGLGGDPYEPHDNIMAGTAYIRLMYDRFGAPDFLAAYNAGPERVDSWRQNGTPLPDETVQYVAAITPNLGGGVAPSAPMAAPVMLASADGINANAAYAGGGGAQVMPAQAAALSRTADGCLRNADAAYDPASPCLMDQDTPHSDSAGTRQVASVADDTVSRDAVIPDGAQPVGEPGLPARPAFVQPVSYTAAAHGSWAVQVGAFSTSNEARSALDTTRRMIGINGGQLSAVVMPVPASGGTLYRARLIGFAPADASTACATLHAHAMACFAVPDRT</sequence>
<dbReference type="EC" id="4.2.2.-" evidence="5"/>
<dbReference type="GO" id="GO:0042834">
    <property type="term" value="F:peptidoglycan binding"/>
    <property type="evidence" value="ECO:0007669"/>
    <property type="project" value="InterPro"/>
</dbReference>
<protein>
    <submittedName>
        <fullName evidence="5">Soluble lytic murein transglycosylase</fullName>
        <ecNumber evidence="5">4.2.2.-</ecNumber>
    </submittedName>
</protein>
<dbReference type="AlphaFoldDB" id="A0A347WF83"/>
<dbReference type="InterPro" id="IPR023346">
    <property type="entry name" value="Lysozyme-like_dom_sf"/>
</dbReference>
<dbReference type="PANTHER" id="PTHR37423">
    <property type="entry name" value="SOLUBLE LYTIC MUREIN TRANSGLYCOSYLASE-RELATED"/>
    <property type="match status" value="1"/>
</dbReference>
<feature type="domain" description="SPOR" evidence="4">
    <location>
        <begin position="306"/>
        <end position="391"/>
    </location>
</feature>
<keyword evidence="5" id="KW-0456">Lyase</keyword>
<evidence type="ECO:0000256" key="3">
    <source>
        <dbReference type="SAM" id="MobiDB-lite"/>
    </source>
</evidence>
<evidence type="ECO:0000256" key="1">
    <source>
        <dbReference type="ARBA" id="ARBA00007734"/>
    </source>
</evidence>
<dbReference type="Pfam" id="PF01464">
    <property type="entry name" value="SLT"/>
    <property type="match status" value="1"/>
</dbReference>
<dbReference type="PANTHER" id="PTHR37423:SF2">
    <property type="entry name" value="MEMBRANE-BOUND LYTIC MUREIN TRANSGLYCOSYLASE C"/>
    <property type="match status" value="1"/>
</dbReference>
<dbReference type="InterPro" id="IPR036680">
    <property type="entry name" value="SPOR-like_sf"/>
</dbReference>
<dbReference type="Proteomes" id="UP000264120">
    <property type="component" value="Chromosome"/>
</dbReference>
<dbReference type="PROSITE" id="PS51724">
    <property type="entry name" value="SPOR"/>
    <property type="match status" value="1"/>
</dbReference>
<accession>A0A347WF83</accession>
<dbReference type="Gene3D" id="3.30.70.1070">
    <property type="entry name" value="Sporulation related repeat"/>
    <property type="match status" value="1"/>
</dbReference>
<reference evidence="5 6" key="1">
    <citation type="submission" date="2017-08" db="EMBL/GenBank/DDBJ databases">
        <title>Complete genome sequence of Gluconacetobacter saccharivorans CV1 isolated from Fermented Vinegar.</title>
        <authorList>
            <person name="Kim S.-Y."/>
        </authorList>
    </citation>
    <scope>NUCLEOTIDE SEQUENCE [LARGE SCALE GENOMIC DNA]</scope>
    <source>
        <strain evidence="5 6">CV1</strain>
    </source>
</reference>
<organism evidence="5 6">
    <name type="scientific">Komagataeibacter saccharivorans</name>
    <dbReference type="NCBI Taxonomy" id="265959"/>
    <lineage>
        <taxon>Bacteria</taxon>
        <taxon>Pseudomonadati</taxon>
        <taxon>Pseudomonadota</taxon>
        <taxon>Alphaproteobacteria</taxon>
        <taxon>Acetobacterales</taxon>
        <taxon>Acetobacteraceae</taxon>
        <taxon>Komagataeibacter</taxon>
    </lineage>
</organism>
<evidence type="ECO:0000313" key="5">
    <source>
        <dbReference type="EMBL" id="AXY23526.1"/>
    </source>
</evidence>
<gene>
    <name evidence="5" type="primary">slt_5</name>
    <name evidence="5" type="ORF">CD178_02780</name>
</gene>
<dbReference type="Gene3D" id="1.10.530.10">
    <property type="match status" value="1"/>
</dbReference>
<dbReference type="Pfam" id="PF05036">
    <property type="entry name" value="SPOR"/>
    <property type="match status" value="1"/>
</dbReference>
<dbReference type="EMBL" id="CP023036">
    <property type="protein sequence ID" value="AXY23526.1"/>
    <property type="molecule type" value="Genomic_DNA"/>
</dbReference>
<evidence type="ECO:0000313" key="6">
    <source>
        <dbReference type="Proteomes" id="UP000264120"/>
    </source>
</evidence>
<dbReference type="RefSeq" id="WP_118963384.1">
    <property type="nucleotide sequence ID" value="NZ_CP023036.1"/>
</dbReference>
<dbReference type="InterPro" id="IPR007730">
    <property type="entry name" value="SPOR-like_dom"/>
</dbReference>
<evidence type="ECO:0000259" key="4">
    <source>
        <dbReference type="PROSITE" id="PS51724"/>
    </source>
</evidence>
<dbReference type="SUPFAM" id="SSF53955">
    <property type="entry name" value="Lysozyme-like"/>
    <property type="match status" value="1"/>
</dbReference>
<dbReference type="InterPro" id="IPR008258">
    <property type="entry name" value="Transglycosylase_SLT_dom_1"/>
</dbReference>
<proteinExistence type="inferred from homology"/>
<comment type="similarity">
    <text evidence="2">Belongs to the virb1 family.</text>
</comment>